<dbReference type="RefSeq" id="WP_320246841.1">
    <property type="nucleotide sequence ID" value="NZ_JAVIIQ010000003.1"/>
</dbReference>
<evidence type="ECO:0000313" key="1">
    <source>
        <dbReference type="EMBL" id="MDX8531396.1"/>
    </source>
</evidence>
<dbReference type="InterPro" id="IPR034660">
    <property type="entry name" value="DinB/YfiT-like"/>
</dbReference>
<reference evidence="1 2" key="1">
    <citation type="submission" date="2023-08" db="EMBL/GenBank/DDBJ databases">
        <title>Implementing the SeqCode for naming new Mesorhizobium species isolated from Vachellia karroo root nodules.</title>
        <authorList>
            <person name="Van Lill M."/>
        </authorList>
    </citation>
    <scope>NUCLEOTIDE SEQUENCE [LARGE SCALE GENOMIC DNA]</scope>
    <source>
        <strain evidence="1 2">VK25D</strain>
    </source>
</reference>
<dbReference type="Proteomes" id="UP001285154">
    <property type="component" value="Unassembled WGS sequence"/>
</dbReference>
<dbReference type="EMBL" id="JAVIIQ010000003">
    <property type="protein sequence ID" value="MDX8531396.1"/>
    <property type="molecule type" value="Genomic_DNA"/>
</dbReference>
<proteinExistence type="predicted"/>
<protein>
    <submittedName>
        <fullName evidence="1">Damage-inducible protein DinB</fullName>
    </submittedName>
</protein>
<sequence>MSGKTLLRGMLAYQAWANDELVEKLAGLDPSSEAGARHAAIHLMNHIHIVSRIFAAHLKGVAHGYASDNTEETPEPVALGAALAEVDRWYLDYLETVAEQELDDPVAFTFTDGDKGRMTR</sequence>
<dbReference type="SUPFAM" id="SSF109854">
    <property type="entry name" value="DinB/YfiT-like putative metalloenzymes"/>
    <property type="match status" value="1"/>
</dbReference>
<name>A0ABU5A151_9HYPH</name>
<keyword evidence="2" id="KW-1185">Reference proteome</keyword>
<evidence type="ECO:0000313" key="2">
    <source>
        <dbReference type="Proteomes" id="UP001285154"/>
    </source>
</evidence>
<comment type="caution">
    <text evidence="1">The sequence shown here is derived from an EMBL/GenBank/DDBJ whole genome shotgun (WGS) entry which is preliminary data.</text>
</comment>
<accession>A0ABU5A151</accession>
<dbReference type="Gene3D" id="1.20.120.450">
    <property type="entry name" value="dinb family like domain"/>
    <property type="match status" value="1"/>
</dbReference>
<gene>
    <name evidence="1" type="ORF">RFM42_10405</name>
</gene>
<organism evidence="1 2">
    <name type="scientific">Mesorhizobium vachelliae</name>
    <dbReference type="NCBI Taxonomy" id="3072309"/>
    <lineage>
        <taxon>Bacteria</taxon>
        <taxon>Pseudomonadati</taxon>
        <taxon>Pseudomonadota</taxon>
        <taxon>Alphaproteobacteria</taxon>
        <taxon>Hyphomicrobiales</taxon>
        <taxon>Phyllobacteriaceae</taxon>
        <taxon>Mesorhizobium</taxon>
    </lineage>
</organism>